<evidence type="ECO:0000313" key="1">
    <source>
        <dbReference type="EMBL" id="MTG99144.1"/>
    </source>
</evidence>
<comment type="caution">
    <text evidence="1">The sequence shown here is derived from an EMBL/GenBank/DDBJ whole genome shotgun (WGS) entry which is preliminary data.</text>
</comment>
<proteinExistence type="predicted"/>
<dbReference type="OrthoDB" id="9786443at2"/>
<dbReference type="PANTHER" id="PTHR37943">
    <property type="entry name" value="PROTEIN VES"/>
    <property type="match status" value="1"/>
</dbReference>
<organism evidence="1 2">
    <name type="scientific">Myroides albus</name>
    <dbReference type="NCBI Taxonomy" id="2562892"/>
    <lineage>
        <taxon>Bacteria</taxon>
        <taxon>Pseudomonadati</taxon>
        <taxon>Bacteroidota</taxon>
        <taxon>Flavobacteriia</taxon>
        <taxon>Flavobacteriales</taxon>
        <taxon>Flavobacteriaceae</taxon>
        <taxon>Myroides</taxon>
    </lineage>
</organism>
<dbReference type="InterPro" id="IPR011051">
    <property type="entry name" value="RmlC_Cupin_sf"/>
</dbReference>
<dbReference type="EMBL" id="WMJX01000046">
    <property type="protein sequence ID" value="MTG99144.1"/>
    <property type="molecule type" value="Genomic_DNA"/>
</dbReference>
<dbReference type="SUPFAM" id="SSF51182">
    <property type="entry name" value="RmlC-like cupins"/>
    <property type="match status" value="1"/>
</dbReference>
<dbReference type="RefSeq" id="WP_155093144.1">
    <property type="nucleotide sequence ID" value="NZ_CP102754.1"/>
</dbReference>
<dbReference type="PANTHER" id="PTHR37943:SF1">
    <property type="entry name" value="PROTEIN VES"/>
    <property type="match status" value="1"/>
</dbReference>
<name>A0A6I3LMR4_9FLAO</name>
<accession>A0A6I3LMR4</accession>
<protein>
    <submittedName>
        <fullName evidence="1">HutD-family protein</fullName>
    </submittedName>
</protein>
<dbReference type="InterPro" id="IPR010282">
    <property type="entry name" value="Uncharacterised_HutD/Ves"/>
</dbReference>
<sequence>MNRITIIKRGELQTSNWSGGKTTEYFIYPKGANYASRSFTFRISSALIEEIPSVFTNFKGFRRYLVMLDNTLDVLHQEKRKKFAKGEIFQFDSSDRVVSYSKGNDFNLMIGAGVQEEVIVHCGEIESTSSFIFIFSIELSVLEIGDKVYHLEKNDLLLIENYDMVKVNVKCFSVCVICFIG</sequence>
<dbReference type="Proteomes" id="UP000438760">
    <property type="component" value="Unassembled WGS sequence"/>
</dbReference>
<dbReference type="AlphaFoldDB" id="A0A6I3LMR4"/>
<gene>
    <name evidence="1" type="ORF">GJV76_13565</name>
</gene>
<keyword evidence="2" id="KW-1185">Reference proteome</keyword>
<dbReference type="Pfam" id="PF05962">
    <property type="entry name" value="HutD"/>
    <property type="match status" value="1"/>
</dbReference>
<dbReference type="InterPro" id="IPR014710">
    <property type="entry name" value="RmlC-like_jellyroll"/>
</dbReference>
<dbReference type="Gene3D" id="2.60.120.10">
    <property type="entry name" value="Jelly Rolls"/>
    <property type="match status" value="1"/>
</dbReference>
<evidence type="ECO:0000313" key="2">
    <source>
        <dbReference type="Proteomes" id="UP000438760"/>
    </source>
</evidence>
<reference evidence="1 2" key="1">
    <citation type="submission" date="2019-11" db="EMBL/GenBank/DDBJ databases">
        <title>Genome of Strain BIT-d1.</title>
        <authorList>
            <person name="Yang Y."/>
        </authorList>
    </citation>
    <scope>NUCLEOTIDE SEQUENCE [LARGE SCALE GENOMIC DNA]</scope>
    <source>
        <strain evidence="1 2">BIT-d1</strain>
    </source>
</reference>